<feature type="compositionally biased region" description="Basic residues" evidence="5">
    <location>
        <begin position="76"/>
        <end position="91"/>
    </location>
</feature>
<dbReference type="EMBL" id="JALJOR010000011">
    <property type="protein sequence ID" value="KAK9809096.1"/>
    <property type="molecule type" value="Genomic_DNA"/>
</dbReference>
<feature type="domain" description="HIT-type" evidence="6">
    <location>
        <begin position="140"/>
        <end position="172"/>
    </location>
</feature>
<dbReference type="PANTHER" id="PTHR13093">
    <property type="entry name" value="ZINC FINGER HIT DOMAIN CONTAINING PROTEIN 1"/>
    <property type="match status" value="1"/>
</dbReference>
<gene>
    <name evidence="7" type="ORF">WJX72_009329</name>
</gene>
<evidence type="ECO:0000259" key="6">
    <source>
        <dbReference type="PROSITE" id="PS51083"/>
    </source>
</evidence>
<organism evidence="7 8">
    <name type="scientific">[Myrmecia] bisecta</name>
    <dbReference type="NCBI Taxonomy" id="41462"/>
    <lineage>
        <taxon>Eukaryota</taxon>
        <taxon>Viridiplantae</taxon>
        <taxon>Chlorophyta</taxon>
        <taxon>core chlorophytes</taxon>
        <taxon>Trebouxiophyceae</taxon>
        <taxon>Trebouxiales</taxon>
        <taxon>Trebouxiaceae</taxon>
        <taxon>Myrmecia</taxon>
    </lineage>
</organism>
<keyword evidence="3" id="KW-0862">Zinc</keyword>
<protein>
    <recommendedName>
        <fullName evidence="6">HIT-type domain-containing protein</fullName>
    </recommendedName>
</protein>
<feature type="region of interest" description="Disordered" evidence="5">
    <location>
        <begin position="51"/>
        <end position="100"/>
    </location>
</feature>
<dbReference type="InterPro" id="IPR039723">
    <property type="entry name" value="Vps71/ZNHIT1"/>
</dbReference>
<dbReference type="Pfam" id="PF04438">
    <property type="entry name" value="zf-HIT"/>
    <property type="match status" value="1"/>
</dbReference>
<keyword evidence="8" id="KW-1185">Reference proteome</keyword>
<dbReference type="AlphaFoldDB" id="A0AAW1P703"/>
<keyword evidence="2 4" id="KW-0863">Zinc-finger</keyword>
<dbReference type="GO" id="GO:0006338">
    <property type="term" value="P:chromatin remodeling"/>
    <property type="evidence" value="ECO:0007669"/>
    <property type="project" value="InterPro"/>
</dbReference>
<keyword evidence="1" id="KW-0479">Metal-binding</keyword>
<dbReference type="InterPro" id="IPR007529">
    <property type="entry name" value="Znf_HIT"/>
</dbReference>
<evidence type="ECO:0000256" key="1">
    <source>
        <dbReference type="ARBA" id="ARBA00022723"/>
    </source>
</evidence>
<feature type="compositionally biased region" description="Basic residues" evidence="5">
    <location>
        <begin position="14"/>
        <end position="23"/>
    </location>
</feature>
<evidence type="ECO:0000256" key="5">
    <source>
        <dbReference type="SAM" id="MobiDB-lite"/>
    </source>
</evidence>
<accession>A0AAW1P703</accession>
<evidence type="ECO:0000256" key="3">
    <source>
        <dbReference type="ARBA" id="ARBA00022833"/>
    </source>
</evidence>
<comment type="caution">
    <text evidence="7">The sequence shown here is derived from an EMBL/GenBank/DDBJ whole genome shotgun (WGS) entry which is preliminary data.</text>
</comment>
<evidence type="ECO:0000313" key="8">
    <source>
        <dbReference type="Proteomes" id="UP001489004"/>
    </source>
</evidence>
<evidence type="ECO:0000256" key="2">
    <source>
        <dbReference type="ARBA" id="ARBA00022771"/>
    </source>
</evidence>
<evidence type="ECO:0000256" key="4">
    <source>
        <dbReference type="PROSITE-ProRule" id="PRU00453"/>
    </source>
</evidence>
<dbReference type="Gene3D" id="3.30.60.190">
    <property type="match status" value="1"/>
</dbReference>
<dbReference type="CDD" id="cd21437">
    <property type="entry name" value="zf-HIT_ZNHIT1_like"/>
    <property type="match status" value="1"/>
</dbReference>
<dbReference type="Proteomes" id="UP001489004">
    <property type="component" value="Unassembled WGS sequence"/>
</dbReference>
<proteinExistence type="predicted"/>
<dbReference type="GO" id="GO:0008270">
    <property type="term" value="F:zinc ion binding"/>
    <property type="evidence" value="ECO:0007669"/>
    <property type="project" value="UniProtKB-UniRule"/>
</dbReference>
<feature type="compositionally biased region" description="Acidic residues" evidence="5">
    <location>
        <begin position="54"/>
        <end position="71"/>
    </location>
</feature>
<name>A0AAW1P703_9CHLO</name>
<feature type="region of interest" description="Disordered" evidence="5">
    <location>
        <begin position="1"/>
        <end position="25"/>
    </location>
</feature>
<evidence type="ECO:0000313" key="7">
    <source>
        <dbReference type="EMBL" id="KAK9809096.1"/>
    </source>
</evidence>
<reference evidence="7 8" key="1">
    <citation type="journal article" date="2024" name="Nat. Commun.">
        <title>Phylogenomics reveals the evolutionary origins of lichenization in chlorophyte algae.</title>
        <authorList>
            <person name="Puginier C."/>
            <person name="Libourel C."/>
            <person name="Otte J."/>
            <person name="Skaloud P."/>
            <person name="Haon M."/>
            <person name="Grisel S."/>
            <person name="Petersen M."/>
            <person name="Berrin J.G."/>
            <person name="Delaux P.M."/>
            <person name="Dal Grande F."/>
            <person name="Keller J."/>
        </authorList>
    </citation>
    <scope>NUCLEOTIDE SEQUENCE [LARGE SCALE GENOMIC DNA]</scope>
    <source>
        <strain evidence="7 8">SAG 2043</strain>
    </source>
</reference>
<sequence length="177" mass="19568">MLRSQAEGSDAGRRSGRTRKVSKRVAVVSELDRQQAAAARLELLENDHAAADTYAEDSDEEFVAPESDEELDFSKSKRKKKQKPKAGKRTTRGQLAERQGPKTFATLLEEAELDQLPPDVPSYLTAAAGPPKGMAPRKWCSVCGFSAPYKCVRCGARFCNKKCYATHVETRCLKFIA</sequence>
<dbReference type="PROSITE" id="PS51083">
    <property type="entry name" value="ZF_HIT"/>
    <property type="match status" value="1"/>
</dbReference>
<dbReference type="GO" id="GO:0005634">
    <property type="term" value="C:nucleus"/>
    <property type="evidence" value="ECO:0007669"/>
    <property type="project" value="UniProtKB-ARBA"/>
</dbReference>